<dbReference type="PANTHER" id="PTHR31435:SF9">
    <property type="entry name" value="PROTEIN NATD1"/>
    <property type="match status" value="1"/>
</dbReference>
<dbReference type="RefSeq" id="WP_075079992.1">
    <property type="nucleotide sequence ID" value="NZ_BDCO01000002.1"/>
</dbReference>
<dbReference type="InParanoid" id="A0A146GCW5"/>
<feature type="domain" description="N-acetyltransferase" evidence="1">
    <location>
        <begin position="8"/>
        <end position="93"/>
    </location>
</feature>
<dbReference type="Proteomes" id="UP000076023">
    <property type="component" value="Unassembled WGS sequence"/>
</dbReference>
<protein>
    <recommendedName>
        <fullName evidence="1">N-acetyltransferase domain-containing protein</fullName>
    </recommendedName>
</protein>
<evidence type="ECO:0000313" key="2">
    <source>
        <dbReference type="EMBL" id="GAT34356.1"/>
    </source>
</evidence>
<dbReference type="InterPro" id="IPR016181">
    <property type="entry name" value="Acyl_CoA_acyltransferase"/>
</dbReference>
<gene>
    <name evidence="2" type="ORF">TSACC_22781</name>
</gene>
<accession>A0A146GCW5</accession>
<evidence type="ECO:0000259" key="1">
    <source>
        <dbReference type="PROSITE" id="PS51729"/>
    </source>
</evidence>
<dbReference type="EMBL" id="BDCO01000002">
    <property type="protein sequence ID" value="GAT34356.1"/>
    <property type="molecule type" value="Genomic_DNA"/>
</dbReference>
<dbReference type="Pfam" id="PF14542">
    <property type="entry name" value="Acetyltransf_CG"/>
    <property type="match status" value="1"/>
</dbReference>
<dbReference type="STRING" id="690879.TSACC_22781"/>
<name>A0A146GCW5_TERSA</name>
<dbReference type="InterPro" id="IPR045057">
    <property type="entry name" value="Gcn5-rel_NAT"/>
</dbReference>
<evidence type="ECO:0000313" key="3">
    <source>
        <dbReference type="Proteomes" id="UP000076023"/>
    </source>
</evidence>
<dbReference type="OrthoDB" id="9793389at2"/>
<dbReference type="PROSITE" id="PS51729">
    <property type="entry name" value="GNAT_YJDJ"/>
    <property type="match status" value="1"/>
</dbReference>
<proteinExistence type="predicted"/>
<comment type="caution">
    <text evidence="2">The sequence shown here is derived from an EMBL/GenBank/DDBJ whole genome shotgun (WGS) entry which is preliminary data.</text>
</comment>
<dbReference type="InterPro" id="IPR031165">
    <property type="entry name" value="GNAT_YJDJ"/>
</dbReference>
<dbReference type="SUPFAM" id="SSF55729">
    <property type="entry name" value="Acyl-CoA N-acyltransferases (Nat)"/>
    <property type="match status" value="1"/>
</dbReference>
<sequence length="93" mass="10440">MAALPEVIHNTAESRFEMTVDGHLSVAEYDLRAGRMVFTHTFVPPELRGRGIAEHLVLAGFRHAREHGCRIVPQCSYVAVLLTRRPEFQDLAA</sequence>
<dbReference type="PANTHER" id="PTHR31435">
    <property type="entry name" value="PROTEIN NATD1"/>
    <property type="match status" value="1"/>
</dbReference>
<dbReference type="Gene3D" id="3.40.630.30">
    <property type="match status" value="1"/>
</dbReference>
<dbReference type="AlphaFoldDB" id="A0A146GCW5"/>
<keyword evidence="3" id="KW-1185">Reference proteome</keyword>
<organism evidence="2 3">
    <name type="scientific">Terrimicrobium sacchariphilum</name>
    <dbReference type="NCBI Taxonomy" id="690879"/>
    <lineage>
        <taxon>Bacteria</taxon>
        <taxon>Pseudomonadati</taxon>
        <taxon>Verrucomicrobiota</taxon>
        <taxon>Terrimicrobiia</taxon>
        <taxon>Terrimicrobiales</taxon>
        <taxon>Terrimicrobiaceae</taxon>
        <taxon>Terrimicrobium</taxon>
    </lineage>
</organism>
<dbReference type="CDD" id="cd04301">
    <property type="entry name" value="NAT_SF"/>
    <property type="match status" value="1"/>
</dbReference>
<reference evidence="3" key="1">
    <citation type="journal article" date="2017" name="Genome Announc.">
        <title>Draft Genome Sequence of Terrimicrobium sacchariphilum NM-5T, a Facultative Anaerobic Soil Bacterium of the Class Spartobacteria.</title>
        <authorList>
            <person name="Qiu Y.L."/>
            <person name="Tourlousse D.M."/>
            <person name="Matsuura N."/>
            <person name="Ohashi A."/>
            <person name="Sekiguchi Y."/>
        </authorList>
    </citation>
    <scope>NUCLEOTIDE SEQUENCE [LARGE SCALE GENOMIC DNA]</scope>
    <source>
        <strain evidence="3">NM-5</strain>
    </source>
</reference>